<comment type="caution">
    <text evidence="1">The sequence shown here is derived from an EMBL/GenBank/DDBJ whole genome shotgun (WGS) entry which is preliminary data.</text>
</comment>
<keyword evidence="2" id="KW-1185">Reference proteome</keyword>
<evidence type="ECO:0000313" key="1">
    <source>
        <dbReference type="EMBL" id="KAJ4432057.1"/>
    </source>
</evidence>
<proteinExistence type="predicted"/>
<protein>
    <submittedName>
        <fullName evidence="1">Uncharacterized protein</fullName>
    </submittedName>
</protein>
<evidence type="ECO:0000313" key="2">
    <source>
        <dbReference type="Proteomes" id="UP001148838"/>
    </source>
</evidence>
<gene>
    <name evidence="1" type="ORF">ANN_20671</name>
</gene>
<accession>A0ABQ8SD81</accession>
<reference evidence="1 2" key="1">
    <citation type="journal article" date="2022" name="Allergy">
        <title>Genome assembly and annotation of Periplaneta americana reveal a comprehensive cockroach allergen profile.</title>
        <authorList>
            <person name="Wang L."/>
            <person name="Xiong Q."/>
            <person name="Saelim N."/>
            <person name="Wang L."/>
            <person name="Nong W."/>
            <person name="Wan A.T."/>
            <person name="Shi M."/>
            <person name="Liu X."/>
            <person name="Cao Q."/>
            <person name="Hui J.H.L."/>
            <person name="Sookrung N."/>
            <person name="Leung T.F."/>
            <person name="Tungtrongchitr A."/>
            <person name="Tsui S.K.W."/>
        </authorList>
    </citation>
    <scope>NUCLEOTIDE SEQUENCE [LARGE SCALE GENOMIC DNA]</scope>
    <source>
        <strain evidence="1">PWHHKU_190912</strain>
    </source>
</reference>
<dbReference type="EMBL" id="JAJSOF020000029">
    <property type="protein sequence ID" value="KAJ4432057.1"/>
    <property type="molecule type" value="Genomic_DNA"/>
</dbReference>
<name>A0ABQ8SD81_PERAM</name>
<sequence>MNLTNFSQHAIMLPMYGSIEEVSHYDKIMEVIDELDSTDSSAVAAVKLLLSEELLEDILFIDSNFKIVCKSIILLESSKLQLSEALNIVDKVSQTVIQNNNSLISEKVKSGRRPTGYNLHVAPTNTNIENCNMLSYYKHINDKNATNTSIPDYIDVVNDFWVSPGCTYKIVVESNPHDGKTNTSLKYTVPEYVIRKVQDNREGLELNELHQLLAYAGDVNMLGENPQTIRENTRILFQAGKEISLEASPEKAKYMFMSRDIMRNGNIKIENISFEEVKKFKYRAETARNINDTREEIKRRINMPNACYYSADKLLSSSLLSKTLKVRIYKTIILRVVLYGRET</sequence>
<dbReference type="Proteomes" id="UP001148838">
    <property type="component" value="Unassembled WGS sequence"/>
</dbReference>
<organism evidence="1 2">
    <name type="scientific">Periplaneta americana</name>
    <name type="common">American cockroach</name>
    <name type="synonym">Blatta americana</name>
    <dbReference type="NCBI Taxonomy" id="6978"/>
    <lineage>
        <taxon>Eukaryota</taxon>
        <taxon>Metazoa</taxon>
        <taxon>Ecdysozoa</taxon>
        <taxon>Arthropoda</taxon>
        <taxon>Hexapoda</taxon>
        <taxon>Insecta</taxon>
        <taxon>Pterygota</taxon>
        <taxon>Neoptera</taxon>
        <taxon>Polyneoptera</taxon>
        <taxon>Dictyoptera</taxon>
        <taxon>Blattodea</taxon>
        <taxon>Blattoidea</taxon>
        <taxon>Blattidae</taxon>
        <taxon>Blattinae</taxon>
        <taxon>Periplaneta</taxon>
    </lineage>
</organism>